<evidence type="ECO:0000313" key="3">
    <source>
        <dbReference type="Proteomes" id="UP000724672"/>
    </source>
</evidence>
<evidence type="ECO:0000313" key="2">
    <source>
        <dbReference type="EMBL" id="MBS4537500.1"/>
    </source>
</evidence>
<reference evidence="2" key="1">
    <citation type="submission" date="2019-12" db="EMBL/GenBank/DDBJ databases">
        <title>Clostridiaceae gen. nov. sp. nov., isolated from sediment in Xinjiang, China.</title>
        <authorList>
            <person name="Zhang R."/>
        </authorList>
    </citation>
    <scope>NUCLEOTIDE SEQUENCE</scope>
    <source>
        <strain evidence="2">D2Q-11</strain>
    </source>
</reference>
<dbReference type="PANTHER" id="PTHR46825">
    <property type="entry name" value="D-ALANYL-D-ALANINE-CARBOXYPEPTIDASE/ENDOPEPTIDASE AMPH"/>
    <property type="match status" value="1"/>
</dbReference>
<dbReference type="EMBL" id="WSFT01000016">
    <property type="protein sequence ID" value="MBS4537500.1"/>
    <property type="molecule type" value="Genomic_DNA"/>
</dbReference>
<dbReference type="Gene3D" id="3.40.710.10">
    <property type="entry name" value="DD-peptidase/beta-lactamase superfamily"/>
    <property type="match status" value="1"/>
</dbReference>
<dbReference type="PANTHER" id="PTHR46825:SF9">
    <property type="entry name" value="BETA-LACTAMASE-RELATED DOMAIN-CONTAINING PROTEIN"/>
    <property type="match status" value="1"/>
</dbReference>
<dbReference type="AlphaFoldDB" id="A0A942Z821"/>
<dbReference type="Pfam" id="PF00144">
    <property type="entry name" value="Beta-lactamase"/>
    <property type="match status" value="1"/>
</dbReference>
<keyword evidence="3" id="KW-1185">Reference proteome</keyword>
<organism evidence="2 3">
    <name type="scientific">Anaeromonas frigoriresistens</name>
    <dbReference type="NCBI Taxonomy" id="2683708"/>
    <lineage>
        <taxon>Bacteria</taxon>
        <taxon>Bacillati</taxon>
        <taxon>Bacillota</taxon>
        <taxon>Tissierellia</taxon>
        <taxon>Tissierellales</taxon>
        <taxon>Thermohalobacteraceae</taxon>
        <taxon>Anaeromonas</taxon>
    </lineage>
</organism>
<dbReference type="SUPFAM" id="SSF56601">
    <property type="entry name" value="beta-lactamase/transpeptidase-like"/>
    <property type="match status" value="1"/>
</dbReference>
<dbReference type="InterPro" id="IPR001466">
    <property type="entry name" value="Beta-lactam-related"/>
</dbReference>
<sequence>MKSKYEINKLNEELKNKYHGKTPGISIMAIKDKDIVYNEQFGLANLEYEIPMTTNTVFNIASITKQFTGMAIMILEERGLLKYEDMITDYFLELTNYQGVKIRHLLNNTSGIENYYRIIDRLGISPSNISNKEVFELLIKEKKLLFEPGSKFDYSNSNWVLLALLIKKITGVSYKEFIEKSIFNKLGMKNSIIFTKKQQIVKNRAYGYRYEYKNIYCDYVESLTVGDGGIFTTIEDLYKWDQALYTEELVSKESIELSFTNGSVDGEEAYGFGWSIGEDDSGTRKIWHTGLDAGFRSVITRYLDSKFTVIILSNSSACSWDERKGITNELYNIFNR</sequence>
<proteinExistence type="predicted"/>
<dbReference type="RefSeq" id="WP_203365424.1">
    <property type="nucleotide sequence ID" value="NZ_WSFT01000016.1"/>
</dbReference>
<comment type="caution">
    <text evidence="2">The sequence shown here is derived from an EMBL/GenBank/DDBJ whole genome shotgun (WGS) entry which is preliminary data.</text>
</comment>
<feature type="domain" description="Beta-lactamase-related" evidence="1">
    <location>
        <begin position="20"/>
        <end position="317"/>
    </location>
</feature>
<dbReference type="InterPro" id="IPR050491">
    <property type="entry name" value="AmpC-like"/>
</dbReference>
<name>A0A942Z821_9FIRM</name>
<evidence type="ECO:0000259" key="1">
    <source>
        <dbReference type="Pfam" id="PF00144"/>
    </source>
</evidence>
<protein>
    <submittedName>
        <fullName evidence="2">Beta-lactamase family protein</fullName>
    </submittedName>
</protein>
<gene>
    <name evidence="2" type="ORF">GOQ27_03445</name>
</gene>
<accession>A0A942Z821</accession>
<dbReference type="InterPro" id="IPR012338">
    <property type="entry name" value="Beta-lactam/transpept-like"/>
</dbReference>
<dbReference type="Proteomes" id="UP000724672">
    <property type="component" value="Unassembled WGS sequence"/>
</dbReference>